<organism evidence="1 2">
    <name type="scientific">Hibiscus sabdariffa</name>
    <name type="common">roselle</name>
    <dbReference type="NCBI Taxonomy" id="183260"/>
    <lineage>
        <taxon>Eukaryota</taxon>
        <taxon>Viridiplantae</taxon>
        <taxon>Streptophyta</taxon>
        <taxon>Embryophyta</taxon>
        <taxon>Tracheophyta</taxon>
        <taxon>Spermatophyta</taxon>
        <taxon>Magnoliopsida</taxon>
        <taxon>eudicotyledons</taxon>
        <taxon>Gunneridae</taxon>
        <taxon>Pentapetalae</taxon>
        <taxon>rosids</taxon>
        <taxon>malvids</taxon>
        <taxon>Malvales</taxon>
        <taxon>Malvaceae</taxon>
        <taxon>Malvoideae</taxon>
        <taxon>Hibiscus</taxon>
    </lineage>
</organism>
<reference evidence="1 2" key="1">
    <citation type="journal article" date="2024" name="G3 (Bethesda)">
        <title>Genome assembly of Hibiscus sabdariffa L. provides insights into metabolisms of medicinal natural products.</title>
        <authorList>
            <person name="Kim T."/>
        </authorList>
    </citation>
    <scope>NUCLEOTIDE SEQUENCE [LARGE SCALE GENOMIC DNA]</scope>
    <source>
        <strain evidence="1">TK-2024</strain>
        <tissue evidence="1">Old leaves</tissue>
    </source>
</reference>
<dbReference type="EMBL" id="JBBPBN010000052">
    <property type="protein sequence ID" value="KAK8991339.1"/>
    <property type="molecule type" value="Genomic_DNA"/>
</dbReference>
<evidence type="ECO:0000313" key="1">
    <source>
        <dbReference type="EMBL" id="KAK8991339.1"/>
    </source>
</evidence>
<accession>A0ABR2PSV5</accession>
<protein>
    <submittedName>
        <fullName evidence="1">Uncharacterized protein</fullName>
    </submittedName>
</protein>
<dbReference type="Proteomes" id="UP001396334">
    <property type="component" value="Unassembled WGS sequence"/>
</dbReference>
<proteinExistence type="predicted"/>
<gene>
    <name evidence="1" type="ORF">V6N11_062355</name>
</gene>
<comment type="caution">
    <text evidence="1">The sequence shown here is derived from an EMBL/GenBank/DDBJ whole genome shotgun (WGS) entry which is preliminary data.</text>
</comment>
<sequence length="85" mass="9251">MEAQIQVDDGILVLLRKGIFSTIAPAVGWIKINVNWAVSAQGGVAAGGVLKDELEQWIYGFSRSPVSCYVLNAKLWALHDSLDHV</sequence>
<name>A0ABR2PSV5_9ROSI</name>
<evidence type="ECO:0000313" key="2">
    <source>
        <dbReference type="Proteomes" id="UP001396334"/>
    </source>
</evidence>
<keyword evidence="2" id="KW-1185">Reference proteome</keyword>